<dbReference type="STRING" id="105785.A0A2J7PYC2"/>
<name>A0A2J7PYC2_9NEOP</name>
<sequence>MDTLSKDLLQELECPVCMEYMLSPITMCEKGHNICSNCRRVLTKCPTCNQQFINARNVSLEKLARDMQYPCIYRKSGCKKVIFQEEISGHQAECPYGSHMCPFAKLSNDNCKWEGAVADIKAHIRSEHHGRLSVVKGKQSIVCTNYTYCRALFAVGEVFLYFSKVKDGVFYICILYVGPKERATDFRYKITITTTDRRETASMSLMTRSFMEDIQEIFGNGNCAFFHYNFVMNCTRVFKGLPIEIEITSVDR</sequence>
<keyword evidence="8 10" id="KW-0862">Zinc</keyword>
<dbReference type="PANTHER" id="PTHR45877">
    <property type="entry name" value="E3 UBIQUITIN-PROTEIN LIGASE SIAH2"/>
    <property type="match status" value="1"/>
</dbReference>
<dbReference type="InterPro" id="IPR049548">
    <property type="entry name" value="Sina-like_RING"/>
</dbReference>
<accession>A0A2J7PYC2</accession>
<evidence type="ECO:0000256" key="2">
    <source>
        <dbReference type="ARBA" id="ARBA00004906"/>
    </source>
</evidence>
<keyword evidence="7 10" id="KW-0833">Ubl conjugation pathway</keyword>
<reference evidence="13 14" key="1">
    <citation type="submission" date="2017-12" db="EMBL/GenBank/DDBJ databases">
        <title>Hemimetabolous genomes reveal molecular basis of termite eusociality.</title>
        <authorList>
            <person name="Harrison M.C."/>
            <person name="Jongepier E."/>
            <person name="Robertson H.M."/>
            <person name="Arning N."/>
            <person name="Bitard-Feildel T."/>
            <person name="Chao H."/>
            <person name="Childers C.P."/>
            <person name="Dinh H."/>
            <person name="Doddapaneni H."/>
            <person name="Dugan S."/>
            <person name="Gowin J."/>
            <person name="Greiner C."/>
            <person name="Han Y."/>
            <person name="Hu H."/>
            <person name="Hughes D.S.T."/>
            <person name="Huylmans A.-K."/>
            <person name="Kemena C."/>
            <person name="Kremer L.P.M."/>
            <person name="Lee S.L."/>
            <person name="Lopez-Ezquerra A."/>
            <person name="Mallet L."/>
            <person name="Monroy-Kuhn J.M."/>
            <person name="Moser A."/>
            <person name="Murali S.C."/>
            <person name="Muzny D.M."/>
            <person name="Otani S."/>
            <person name="Piulachs M.-D."/>
            <person name="Poelchau M."/>
            <person name="Qu J."/>
            <person name="Schaub F."/>
            <person name="Wada-Katsumata A."/>
            <person name="Worley K.C."/>
            <person name="Xie Q."/>
            <person name="Ylla G."/>
            <person name="Poulsen M."/>
            <person name="Gibbs R.A."/>
            <person name="Schal C."/>
            <person name="Richards S."/>
            <person name="Belles X."/>
            <person name="Korb J."/>
            <person name="Bornberg-Bauer E."/>
        </authorList>
    </citation>
    <scope>NUCLEOTIDE SEQUENCE [LARGE SCALE GENOMIC DNA]</scope>
    <source>
        <tissue evidence="13">Whole body</tissue>
    </source>
</reference>
<evidence type="ECO:0000259" key="12">
    <source>
        <dbReference type="PROSITE" id="PS51081"/>
    </source>
</evidence>
<evidence type="ECO:0000256" key="1">
    <source>
        <dbReference type="ARBA" id="ARBA00000900"/>
    </source>
</evidence>
<evidence type="ECO:0000259" key="11">
    <source>
        <dbReference type="PROSITE" id="PS50089"/>
    </source>
</evidence>
<dbReference type="InParanoid" id="A0A2J7PYC2"/>
<dbReference type="InterPro" id="IPR018121">
    <property type="entry name" value="7-in-absentia-prot_TRAF-dom"/>
</dbReference>
<dbReference type="GO" id="GO:0005737">
    <property type="term" value="C:cytoplasm"/>
    <property type="evidence" value="ECO:0007669"/>
    <property type="project" value="InterPro"/>
</dbReference>
<keyword evidence="6 9" id="KW-0863">Zinc-finger</keyword>
<dbReference type="GO" id="GO:0061630">
    <property type="term" value="F:ubiquitin protein ligase activity"/>
    <property type="evidence" value="ECO:0007669"/>
    <property type="project" value="UniProtKB-EC"/>
</dbReference>
<dbReference type="EMBL" id="NEVH01020850">
    <property type="protein sequence ID" value="PNF21337.1"/>
    <property type="molecule type" value="Genomic_DNA"/>
</dbReference>
<dbReference type="InterPro" id="IPR004162">
    <property type="entry name" value="SINA-like_animal"/>
</dbReference>
<evidence type="ECO:0000256" key="9">
    <source>
        <dbReference type="PROSITE-ProRule" id="PRU00455"/>
    </source>
</evidence>
<comment type="pathway">
    <text evidence="2 10">Protein modification; protein ubiquitination.</text>
</comment>
<evidence type="ECO:0000256" key="10">
    <source>
        <dbReference type="RuleBase" id="RU201113"/>
    </source>
</evidence>
<organism evidence="13 14">
    <name type="scientific">Cryptotermes secundus</name>
    <dbReference type="NCBI Taxonomy" id="105785"/>
    <lineage>
        <taxon>Eukaryota</taxon>
        <taxon>Metazoa</taxon>
        <taxon>Ecdysozoa</taxon>
        <taxon>Arthropoda</taxon>
        <taxon>Hexapoda</taxon>
        <taxon>Insecta</taxon>
        <taxon>Pterygota</taxon>
        <taxon>Neoptera</taxon>
        <taxon>Polyneoptera</taxon>
        <taxon>Dictyoptera</taxon>
        <taxon>Blattodea</taxon>
        <taxon>Blattoidea</taxon>
        <taxon>Termitoidae</taxon>
        <taxon>Kalotermitidae</taxon>
        <taxon>Cryptotermitinae</taxon>
        <taxon>Cryptotermes</taxon>
    </lineage>
</organism>
<dbReference type="OrthoDB" id="4788989at2759"/>
<proteinExistence type="inferred from homology"/>
<comment type="similarity">
    <text evidence="3 10">Belongs to the SINA (Seven in absentia) family.</text>
</comment>
<dbReference type="SUPFAM" id="SSF49599">
    <property type="entry name" value="TRAF domain-like"/>
    <property type="match status" value="1"/>
</dbReference>
<feature type="domain" description="SIAH-type" evidence="12">
    <location>
        <begin position="66"/>
        <end position="129"/>
    </location>
</feature>
<protein>
    <recommendedName>
        <fullName evidence="10">E3 ubiquitin-protein ligase</fullName>
        <ecNumber evidence="10">2.3.2.27</ecNumber>
    </recommendedName>
</protein>
<comment type="function">
    <text evidence="10">E3 ubiquitin-protein ligase that mediates ubiquitination and subsequent proteasomal degradation of target proteins. E3 ubiquitin ligases accept ubiquitin from an E2 ubiquitin-conjugating enzyme in the form of a thioester and then directly transfers the ubiquitin to targeted substrates.</text>
</comment>
<dbReference type="Pfam" id="PF03145">
    <property type="entry name" value="Sina_TRAF"/>
    <property type="match status" value="1"/>
</dbReference>
<dbReference type="InterPro" id="IPR013010">
    <property type="entry name" value="Znf_SIAH"/>
</dbReference>
<evidence type="ECO:0000256" key="4">
    <source>
        <dbReference type="ARBA" id="ARBA00022679"/>
    </source>
</evidence>
<evidence type="ECO:0000256" key="5">
    <source>
        <dbReference type="ARBA" id="ARBA00022723"/>
    </source>
</evidence>
<dbReference type="Pfam" id="PF21362">
    <property type="entry name" value="Sina_RING"/>
    <property type="match status" value="1"/>
</dbReference>
<dbReference type="GO" id="GO:0043161">
    <property type="term" value="P:proteasome-mediated ubiquitin-dependent protein catabolic process"/>
    <property type="evidence" value="ECO:0007669"/>
    <property type="project" value="TreeGrafter"/>
</dbReference>
<evidence type="ECO:0000256" key="7">
    <source>
        <dbReference type="ARBA" id="ARBA00022786"/>
    </source>
</evidence>
<dbReference type="FunFam" id="3.30.40.10:FF:000041">
    <property type="entry name" value="E3 ubiquitin-protein ligase SINAT3"/>
    <property type="match status" value="1"/>
</dbReference>
<keyword evidence="14" id="KW-1185">Reference proteome</keyword>
<dbReference type="PANTHER" id="PTHR45877:SF2">
    <property type="entry name" value="E3 UBIQUITIN-PROTEIN LIGASE SINA-RELATED"/>
    <property type="match status" value="1"/>
</dbReference>
<evidence type="ECO:0000313" key="14">
    <source>
        <dbReference type="Proteomes" id="UP000235965"/>
    </source>
</evidence>
<dbReference type="Gene3D" id="3.30.40.10">
    <property type="entry name" value="Zinc/RING finger domain, C3HC4 (zinc finger)"/>
    <property type="match status" value="2"/>
</dbReference>
<dbReference type="PROSITE" id="PS50089">
    <property type="entry name" value="ZF_RING_2"/>
    <property type="match status" value="1"/>
</dbReference>
<dbReference type="PROSITE" id="PS51081">
    <property type="entry name" value="ZF_SIAH"/>
    <property type="match status" value="1"/>
</dbReference>
<dbReference type="Gene3D" id="2.60.210.10">
    <property type="entry name" value="Apoptosis, Tumor Necrosis Factor Receptor Associated Protein 2, Chain A"/>
    <property type="match status" value="1"/>
</dbReference>
<comment type="caution">
    <text evidence="13">The sequence shown here is derived from an EMBL/GenBank/DDBJ whole genome shotgun (WGS) entry which is preliminary data.</text>
</comment>
<dbReference type="GO" id="GO:0031624">
    <property type="term" value="F:ubiquitin conjugating enzyme binding"/>
    <property type="evidence" value="ECO:0007669"/>
    <property type="project" value="TreeGrafter"/>
</dbReference>
<dbReference type="GO" id="GO:0016567">
    <property type="term" value="P:protein ubiquitination"/>
    <property type="evidence" value="ECO:0007669"/>
    <property type="project" value="UniProtKB-UniPathway"/>
</dbReference>
<comment type="domain">
    <text evidence="10">The SBD domain (substrate-binding domain) mediates the interaction with substrate proteins. It is related to the TRAF family.</text>
</comment>
<evidence type="ECO:0000256" key="6">
    <source>
        <dbReference type="ARBA" id="ARBA00022771"/>
    </source>
</evidence>
<dbReference type="EC" id="2.3.2.27" evidence="10"/>
<dbReference type="Proteomes" id="UP000235965">
    <property type="component" value="Unassembled WGS sequence"/>
</dbReference>
<comment type="domain">
    <text evidence="10">The RING-type zinc finger domain is essential for ubiquitin ligase activity.</text>
</comment>
<dbReference type="InterPro" id="IPR013083">
    <property type="entry name" value="Znf_RING/FYVE/PHD"/>
</dbReference>
<dbReference type="InterPro" id="IPR008974">
    <property type="entry name" value="TRAF-like"/>
</dbReference>
<comment type="catalytic activity">
    <reaction evidence="1 10">
        <text>S-ubiquitinyl-[E2 ubiquitin-conjugating enzyme]-L-cysteine + [acceptor protein]-L-lysine = [E2 ubiquitin-conjugating enzyme]-L-cysteine + N(6)-ubiquitinyl-[acceptor protein]-L-lysine.</text>
        <dbReference type="EC" id="2.3.2.27"/>
    </reaction>
</comment>
<feature type="domain" description="RING-type" evidence="11">
    <location>
        <begin position="14"/>
        <end position="49"/>
    </location>
</feature>
<dbReference type="Pfam" id="PF21361">
    <property type="entry name" value="Sina_ZnF"/>
    <property type="match status" value="1"/>
</dbReference>
<keyword evidence="4" id="KW-0808">Transferase</keyword>
<dbReference type="SUPFAM" id="SSF57850">
    <property type="entry name" value="RING/U-box"/>
    <property type="match status" value="1"/>
</dbReference>
<evidence type="ECO:0000313" key="13">
    <source>
        <dbReference type="EMBL" id="PNF21337.1"/>
    </source>
</evidence>
<evidence type="ECO:0000256" key="8">
    <source>
        <dbReference type="ARBA" id="ARBA00022833"/>
    </source>
</evidence>
<evidence type="ECO:0000256" key="3">
    <source>
        <dbReference type="ARBA" id="ARBA00009119"/>
    </source>
</evidence>
<dbReference type="AlphaFoldDB" id="A0A2J7PYC2"/>
<gene>
    <name evidence="13" type="ORF">B7P43_G02099</name>
</gene>
<dbReference type="InterPro" id="IPR001841">
    <property type="entry name" value="Znf_RING"/>
</dbReference>
<dbReference type="UniPathway" id="UPA00143"/>
<dbReference type="GO" id="GO:0008270">
    <property type="term" value="F:zinc ion binding"/>
    <property type="evidence" value="ECO:0007669"/>
    <property type="project" value="UniProtKB-KW"/>
</dbReference>
<keyword evidence="5 10" id="KW-0479">Metal-binding</keyword>